<dbReference type="PANTHER" id="PTHR30535">
    <property type="entry name" value="VITAMIN B12-BINDING PROTEIN"/>
    <property type="match status" value="1"/>
</dbReference>
<dbReference type="GO" id="GO:0071281">
    <property type="term" value="P:cellular response to iron ion"/>
    <property type="evidence" value="ECO:0007669"/>
    <property type="project" value="TreeGrafter"/>
</dbReference>
<feature type="domain" description="Fe/B12 periplasmic-binding" evidence="2">
    <location>
        <begin position="79"/>
        <end position="337"/>
    </location>
</feature>
<dbReference type="PROSITE" id="PS50983">
    <property type="entry name" value="FE_B12_PBP"/>
    <property type="match status" value="1"/>
</dbReference>
<dbReference type="Pfam" id="PF01497">
    <property type="entry name" value="Peripla_BP_2"/>
    <property type="match status" value="1"/>
</dbReference>
<comment type="similarity">
    <text evidence="1">Belongs to the bacterial solute-binding protein 8 family.</text>
</comment>
<name>A0A6B1DVL0_9CHLR</name>
<proteinExistence type="inferred from homology"/>
<evidence type="ECO:0000259" key="2">
    <source>
        <dbReference type="PROSITE" id="PS50983"/>
    </source>
</evidence>
<dbReference type="PANTHER" id="PTHR30535:SF34">
    <property type="entry name" value="MOLYBDATE-BINDING PROTEIN MOLA"/>
    <property type="match status" value="1"/>
</dbReference>
<gene>
    <name evidence="3" type="ORF">F4Y08_10325</name>
</gene>
<evidence type="ECO:0000256" key="1">
    <source>
        <dbReference type="ARBA" id="ARBA00008814"/>
    </source>
</evidence>
<dbReference type="Gene3D" id="3.40.50.1980">
    <property type="entry name" value="Nitrogenase molybdenum iron protein domain"/>
    <property type="match status" value="2"/>
</dbReference>
<sequence length="350" mass="37205">MIPEKLRAWSLVVTLGLGLILTACTVPIPSTEDMQAAAEAAPRPELRDVPGIVDPDNTGWPRGVEGLNGVVDIPGQPARIITASIGHDEMAVALVPLERLVAVGAVSKDPTYSNVAGLLTDKPEISRDPETIIAQDPDVIVTSPYFPGEGVDALERVGIPVVQTALQHDPEARLDAILLMGYIFGEEERAAEFTAEVRQRYDDLVAVTGTKNPRPAVLALTRYSDQIWVAGEGSTEGSVIEAAGGANAAVDAGISGNQTISLEGVIVMAPETIVIAQPVAFGAEQFKQDLLADPALAEVPAVKTGRIHIVDSKLFTTLSFWNIRGAEELARILWPEDFPNPSPEGFSRAE</sequence>
<reference evidence="3" key="1">
    <citation type="submission" date="2019-09" db="EMBL/GenBank/DDBJ databases">
        <title>Characterisation of the sponge microbiome using genome-centric metagenomics.</title>
        <authorList>
            <person name="Engelberts J.P."/>
            <person name="Robbins S.J."/>
            <person name="De Goeij J.M."/>
            <person name="Aranda M."/>
            <person name="Bell S.C."/>
            <person name="Webster N.S."/>
        </authorList>
    </citation>
    <scope>NUCLEOTIDE SEQUENCE</scope>
    <source>
        <strain evidence="3">SB0662_bin_9</strain>
    </source>
</reference>
<dbReference type="InterPro" id="IPR050902">
    <property type="entry name" value="ABC_Transporter_SBP"/>
</dbReference>
<dbReference type="InterPro" id="IPR002491">
    <property type="entry name" value="ABC_transptr_periplasmic_BD"/>
</dbReference>
<comment type="caution">
    <text evidence="3">The sequence shown here is derived from an EMBL/GenBank/DDBJ whole genome shotgun (WGS) entry which is preliminary data.</text>
</comment>
<evidence type="ECO:0000313" key="3">
    <source>
        <dbReference type="EMBL" id="MYD90713.1"/>
    </source>
</evidence>
<dbReference type="PROSITE" id="PS51257">
    <property type="entry name" value="PROKAR_LIPOPROTEIN"/>
    <property type="match status" value="1"/>
</dbReference>
<organism evidence="3">
    <name type="scientific">Caldilineaceae bacterium SB0662_bin_9</name>
    <dbReference type="NCBI Taxonomy" id="2605258"/>
    <lineage>
        <taxon>Bacteria</taxon>
        <taxon>Bacillati</taxon>
        <taxon>Chloroflexota</taxon>
        <taxon>Caldilineae</taxon>
        <taxon>Caldilineales</taxon>
        <taxon>Caldilineaceae</taxon>
    </lineage>
</organism>
<accession>A0A6B1DVL0</accession>
<dbReference type="AlphaFoldDB" id="A0A6B1DVL0"/>
<protein>
    <submittedName>
        <fullName evidence="3">ABC transporter substrate-binding protein</fullName>
    </submittedName>
</protein>
<dbReference type="SUPFAM" id="SSF53807">
    <property type="entry name" value="Helical backbone' metal receptor"/>
    <property type="match status" value="1"/>
</dbReference>
<dbReference type="EMBL" id="VXPY01000074">
    <property type="protein sequence ID" value="MYD90713.1"/>
    <property type="molecule type" value="Genomic_DNA"/>
</dbReference>